<dbReference type="EMBL" id="KV863945">
    <property type="protein sequence ID" value="ONK54935.1"/>
    <property type="molecule type" value="Genomic_DNA"/>
</dbReference>
<name>A0A1R3L5Q5_ASPOF</name>
<organism evidence="1 2">
    <name type="scientific">Asparagus officinalis</name>
    <name type="common">Garden asparagus</name>
    <dbReference type="NCBI Taxonomy" id="4686"/>
    <lineage>
        <taxon>Eukaryota</taxon>
        <taxon>Viridiplantae</taxon>
        <taxon>Streptophyta</taxon>
        <taxon>Embryophyta</taxon>
        <taxon>Tracheophyta</taxon>
        <taxon>Spermatophyta</taxon>
        <taxon>Magnoliopsida</taxon>
        <taxon>Liliopsida</taxon>
        <taxon>Asparagales</taxon>
        <taxon>Asparagaceae</taxon>
        <taxon>Asparagoideae</taxon>
        <taxon>Asparagus</taxon>
    </lineage>
</organism>
<keyword evidence="2" id="KW-1185">Reference proteome</keyword>
<protein>
    <submittedName>
        <fullName evidence="1">Uncharacterized protein</fullName>
    </submittedName>
</protein>
<feature type="non-terminal residue" evidence="1">
    <location>
        <position position="1"/>
    </location>
</feature>
<dbReference type="Gramene" id="ONK54935">
    <property type="protein sequence ID" value="ONK54935"/>
    <property type="gene ID" value="A4U43_UnF9520"/>
</dbReference>
<evidence type="ECO:0000313" key="1">
    <source>
        <dbReference type="EMBL" id="ONK54935.1"/>
    </source>
</evidence>
<proteinExistence type="predicted"/>
<reference evidence="2" key="1">
    <citation type="journal article" date="2017" name="Nat. Commun.">
        <title>The asparagus genome sheds light on the origin and evolution of a young Y chromosome.</title>
        <authorList>
            <person name="Harkess A."/>
            <person name="Zhou J."/>
            <person name="Xu C."/>
            <person name="Bowers J.E."/>
            <person name="Van der Hulst R."/>
            <person name="Ayyampalayam S."/>
            <person name="Mercati F."/>
            <person name="Riccardi P."/>
            <person name="McKain M.R."/>
            <person name="Kakrana A."/>
            <person name="Tang H."/>
            <person name="Ray J."/>
            <person name="Groenendijk J."/>
            <person name="Arikit S."/>
            <person name="Mathioni S.M."/>
            <person name="Nakano M."/>
            <person name="Shan H."/>
            <person name="Telgmann-Rauber A."/>
            <person name="Kanno A."/>
            <person name="Yue Z."/>
            <person name="Chen H."/>
            <person name="Li W."/>
            <person name="Chen Y."/>
            <person name="Xu X."/>
            <person name="Zhang Y."/>
            <person name="Luo S."/>
            <person name="Chen H."/>
            <person name="Gao J."/>
            <person name="Mao Z."/>
            <person name="Pires J.C."/>
            <person name="Luo M."/>
            <person name="Kudrna D."/>
            <person name="Wing R.A."/>
            <person name="Meyers B.C."/>
            <person name="Yi K."/>
            <person name="Kong H."/>
            <person name="Lavrijsen P."/>
            <person name="Sunseri F."/>
            <person name="Falavigna A."/>
            <person name="Ye Y."/>
            <person name="Leebens-Mack J.H."/>
            <person name="Chen G."/>
        </authorList>
    </citation>
    <scope>NUCLEOTIDE SEQUENCE [LARGE SCALE GENOMIC DNA]</scope>
    <source>
        <strain evidence="2">cv. DH0086</strain>
    </source>
</reference>
<accession>A0A1R3L5Q5</accession>
<gene>
    <name evidence="1" type="ORF">A4U43_UnF9520</name>
</gene>
<dbReference type="AlphaFoldDB" id="A0A1R3L5Q5"/>
<sequence>SCLGEISSNNLNRRSQPLIRLFPAPIYRASSYEESFLLFVAWTICTPLLAKFQSFLLRVQKNSMAPKTVVDLSKSKGKKAAGSSHEPAALPTFSVVYPFVPLPQRGDLGADSTQVAAIHPYYSALESIPLFGERGPEEVDLLSEPSVSTFRRMITDVPLESINREPIVKPVLLVGDSSEDPDLLDIETYECLRTVNE</sequence>
<evidence type="ECO:0000313" key="2">
    <source>
        <dbReference type="Proteomes" id="UP000243459"/>
    </source>
</evidence>
<dbReference type="Proteomes" id="UP000243459">
    <property type="component" value="Unassembled WGS sequence"/>
</dbReference>